<evidence type="ECO:0000313" key="1">
    <source>
        <dbReference type="EMBL" id="KFA01799.1"/>
    </source>
</evidence>
<sequence length="78" mass="8963">MQAALKMVKVHSQTSRSMENEQNVINTRVGNFLRAIWQNERVHMVVVIKAKENKDNAEKLVESLRQLVQSNPSLGLNY</sequence>
<protein>
    <submittedName>
        <fullName evidence="1">Uncharacterized protein</fullName>
    </submittedName>
</protein>
<comment type="caution">
    <text evidence="1">The sequence shown here is derived from an EMBL/GenBank/DDBJ whole genome shotgun (WGS) entry which is preliminary data.</text>
</comment>
<reference evidence="1" key="1">
    <citation type="submission" date="2012-05" db="EMBL/GenBank/DDBJ databases">
        <authorList>
            <person name="Studholme D.J."/>
            <person name="Wasukira A."/>
            <person name="Grant M."/>
        </authorList>
    </citation>
    <scope>NUCLEOTIDE SEQUENCE [LARGE SCALE GENOMIC DNA]</scope>
    <source>
        <strain evidence="1">NCPPB 890</strain>
    </source>
</reference>
<dbReference type="EMBL" id="AKBN01000770">
    <property type="protein sequence ID" value="KFA01799.1"/>
    <property type="molecule type" value="Genomic_DNA"/>
</dbReference>
<gene>
    <name evidence="1" type="ORF">A11K_0113575</name>
</gene>
<dbReference type="AlphaFoldDB" id="A0A836P2K0"/>
<organism evidence="1">
    <name type="scientific">Xanthomonas vasicola pv. vasculorum NCPPB 890</name>
    <dbReference type="NCBI Taxonomy" id="1184265"/>
    <lineage>
        <taxon>Bacteria</taxon>
        <taxon>Pseudomonadati</taxon>
        <taxon>Pseudomonadota</taxon>
        <taxon>Gammaproteobacteria</taxon>
        <taxon>Lysobacterales</taxon>
        <taxon>Lysobacteraceae</taxon>
        <taxon>Xanthomonas</taxon>
    </lineage>
</organism>
<proteinExistence type="predicted"/>
<name>A0A836P2K0_XANVA</name>
<accession>A0A836P2K0</accession>